<evidence type="ECO:0000256" key="6">
    <source>
        <dbReference type="ARBA" id="ARBA00023004"/>
    </source>
</evidence>
<comment type="caution">
    <text evidence="10">The sequence shown here is derived from an EMBL/GenBank/DDBJ whole genome shotgun (WGS) entry which is preliminary data.</text>
</comment>
<keyword evidence="2 8" id="KW-0963">Cytoplasm</keyword>
<evidence type="ECO:0000256" key="1">
    <source>
        <dbReference type="ARBA" id="ARBA00022485"/>
    </source>
</evidence>
<keyword evidence="7 8" id="KW-0411">Iron-sulfur</keyword>
<keyword evidence="11" id="KW-1185">Reference proteome</keyword>
<gene>
    <name evidence="8" type="primary">NBP35</name>
    <name evidence="10" type="ORF">D9Q98_007766</name>
</gene>
<name>A0A9D4YTU8_CHLVU</name>
<comment type="miscellaneous">
    <text evidence="8">Although plant and algal NBP35 proteins lack the characteristic CXXC motif in the C-terminus, thought to be required for Fe-S cluster binding, they can bind a [4Fe-4S] cluster in the C-terminus. Also, in this linage, no CFD1 partner protein homolog as found in other eukaryotes can be found.</text>
</comment>
<dbReference type="GO" id="GO:0005524">
    <property type="term" value="F:ATP binding"/>
    <property type="evidence" value="ECO:0007669"/>
    <property type="project" value="UniProtKB-KW"/>
</dbReference>
<protein>
    <recommendedName>
        <fullName evidence="8">Cytosolic Fe-S cluster assembly factor NBP35</fullName>
    </recommendedName>
</protein>
<dbReference type="SUPFAM" id="SSF52540">
    <property type="entry name" value="P-loop containing nucleoside triphosphate hydrolases"/>
    <property type="match status" value="1"/>
</dbReference>
<comment type="similarity">
    <text evidence="8">Belongs to the Mrp/NBP35 ATP-binding proteins family. NUBP1/NBP35 subfamily.</text>
</comment>
<dbReference type="CDD" id="cd02037">
    <property type="entry name" value="Mrp_NBP35"/>
    <property type="match status" value="1"/>
</dbReference>
<evidence type="ECO:0000256" key="9">
    <source>
        <dbReference type="SAM" id="MobiDB-lite"/>
    </source>
</evidence>
<comment type="subunit">
    <text evidence="8">Homodimer and homotetramer. Predominantly homodimeric.</text>
</comment>
<dbReference type="PANTHER" id="PTHR23264">
    <property type="entry name" value="NUCLEOTIDE-BINDING PROTEIN NBP35 YEAST -RELATED"/>
    <property type="match status" value="1"/>
</dbReference>
<dbReference type="GO" id="GO:0016226">
    <property type="term" value="P:iron-sulfur cluster assembly"/>
    <property type="evidence" value="ECO:0007669"/>
    <property type="project" value="UniProtKB-UniRule"/>
</dbReference>
<reference evidence="10" key="1">
    <citation type="journal article" date="2019" name="Plant J.">
        <title>Chlorella vulgaris genome assembly and annotation reveals the molecular basis for metabolic acclimation to high light conditions.</title>
        <authorList>
            <person name="Cecchin M."/>
            <person name="Marcolungo L."/>
            <person name="Rossato M."/>
            <person name="Girolomoni L."/>
            <person name="Cosentino E."/>
            <person name="Cuine S."/>
            <person name="Li-Beisson Y."/>
            <person name="Delledonne M."/>
            <person name="Ballottari M."/>
        </authorList>
    </citation>
    <scope>NUCLEOTIDE SEQUENCE</scope>
    <source>
        <strain evidence="10">211/11P</strain>
    </source>
</reference>
<dbReference type="HAMAP" id="MF_02040">
    <property type="entry name" value="Mrp_NBP35"/>
    <property type="match status" value="1"/>
</dbReference>
<dbReference type="InterPro" id="IPR027417">
    <property type="entry name" value="P-loop_NTPase"/>
</dbReference>
<dbReference type="Pfam" id="PF10609">
    <property type="entry name" value="ParA"/>
    <property type="match status" value="1"/>
</dbReference>
<evidence type="ECO:0000256" key="3">
    <source>
        <dbReference type="ARBA" id="ARBA00022723"/>
    </source>
</evidence>
<comment type="subcellular location">
    <subcellularLocation>
        <location evidence="8">Cytoplasm</location>
    </subcellularLocation>
</comment>
<evidence type="ECO:0000313" key="10">
    <source>
        <dbReference type="EMBL" id="KAI3425791.1"/>
    </source>
</evidence>
<keyword evidence="4 8" id="KW-0547">Nucleotide-binding</keyword>
<sequence>MSGPQGQVPEGANQHCPGAEDEQAGKASACEGCPNQAACATAPKGSDPDLDAIAARLAPIKHIVLVLSGKGGVGKSTFSAQLAFALAARGLEVGLLDIDICGPSVPKMLGLEGEEIHQSGAGWSPVYVQENLGVMSIGFMLPNADDPVIWRGPRKNGLIKQFLKDVHWGDCDYLVIDSPPGTSDEHISIAQFLKAANVDGAVVVTTPQEVSIIDVRKEINFCKKTGIPVLGVVENMSGLRQPLPSFKFFSPSGTDITSAVLQAAAAAAAAADADAGSGSSAEPGSRGSGSPGEVMAETAVFHVSGGGAAGMAADMQVPYLGSVPLDSALSRAGEEGRSVFDSAGSANSSSGPALQAIINKLLVATGGQQSVAANGTK</sequence>
<dbReference type="Proteomes" id="UP001055712">
    <property type="component" value="Unassembled WGS sequence"/>
</dbReference>
<evidence type="ECO:0000256" key="7">
    <source>
        <dbReference type="ARBA" id="ARBA00023014"/>
    </source>
</evidence>
<keyword evidence="1 8" id="KW-0004">4Fe-4S</keyword>
<evidence type="ECO:0000256" key="5">
    <source>
        <dbReference type="ARBA" id="ARBA00022840"/>
    </source>
</evidence>
<reference evidence="10" key="2">
    <citation type="submission" date="2020-11" db="EMBL/GenBank/DDBJ databases">
        <authorList>
            <person name="Cecchin M."/>
            <person name="Marcolungo L."/>
            <person name="Rossato M."/>
            <person name="Girolomoni L."/>
            <person name="Cosentino E."/>
            <person name="Cuine S."/>
            <person name="Li-Beisson Y."/>
            <person name="Delledonne M."/>
            <person name="Ballottari M."/>
        </authorList>
    </citation>
    <scope>NUCLEOTIDE SEQUENCE</scope>
    <source>
        <strain evidence="10">211/11P</strain>
        <tissue evidence="10">Whole cell</tissue>
    </source>
</reference>
<dbReference type="EMBL" id="SIDB01000011">
    <property type="protein sequence ID" value="KAI3425791.1"/>
    <property type="molecule type" value="Genomic_DNA"/>
</dbReference>
<dbReference type="GO" id="GO:0140663">
    <property type="term" value="F:ATP-dependent FeS chaperone activity"/>
    <property type="evidence" value="ECO:0007669"/>
    <property type="project" value="InterPro"/>
</dbReference>
<comment type="function">
    <text evidence="8">Component of the cytosolic iron-sulfur (Fe-S) protein assembly (CIA) machinery. Required for maturation of extramitochondrial Fe-S proteins. Functions as Fe-S scaffold, mediating the de novo assembly of an Fe-S cluster and its transfer to target apoproteins. Essential for embryo development.</text>
</comment>
<dbReference type="GO" id="GO:0051539">
    <property type="term" value="F:4 iron, 4 sulfur cluster binding"/>
    <property type="evidence" value="ECO:0007669"/>
    <property type="project" value="UniProtKB-UniRule"/>
</dbReference>
<evidence type="ECO:0000256" key="4">
    <source>
        <dbReference type="ARBA" id="ARBA00022741"/>
    </source>
</evidence>
<dbReference type="InterPro" id="IPR028601">
    <property type="entry name" value="NUBP1/Nbp35"/>
</dbReference>
<dbReference type="InterPro" id="IPR033756">
    <property type="entry name" value="YlxH/NBP35"/>
</dbReference>
<proteinExistence type="inferred from homology"/>
<evidence type="ECO:0000256" key="8">
    <source>
        <dbReference type="HAMAP-Rule" id="MF_03038"/>
    </source>
</evidence>
<feature type="region of interest" description="Disordered" evidence="9">
    <location>
        <begin position="1"/>
        <end position="27"/>
    </location>
</feature>
<evidence type="ECO:0000313" key="11">
    <source>
        <dbReference type="Proteomes" id="UP001055712"/>
    </source>
</evidence>
<dbReference type="AlphaFoldDB" id="A0A9D4YTU8"/>
<dbReference type="HAMAP" id="MF_03038">
    <property type="entry name" value="NUBP1"/>
    <property type="match status" value="1"/>
</dbReference>
<comment type="cofactor">
    <cofactor evidence="8">
        <name>[4Fe-4S] cluster</name>
        <dbReference type="ChEBI" id="CHEBI:49883"/>
    </cofactor>
    <text evidence="8">Binds 3 [4Fe-4S] clusters per homodimer. Contains two stable clusters in the N-termini and one labile, bridging cluster between subunits of the homodimer.</text>
</comment>
<feature type="binding site" evidence="8">
    <location>
        <begin position="69"/>
        <end position="76"/>
    </location>
    <ligand>
        <name>ATP</name>
        <dbReference type="ChEBI" id="CHEBI:30616"/>
    </ligand>
</feature>
<evidence type="ECO:0000256" key="2">
    <source>
        <dbReference type="ARBA" id="ARBA00022490"/>
    </source>
</evidence>
<dbReference type="InterPro" id="IPR019591">
    <property type="entry name" value="Mrp/NBP35_ATP-bd"/>
</dbReference>
<feature type="binding site" evidence="8">
    <location>
        <position position="39"/>
    </location>
    <ligand>
        <name>[4Fe-4S] cluster</name>
        <dbReference type="ChEBI" id="CHEBI:49883"/>
        <label>1</label>
    </ligand>
</feature>
<dbReference type="PANTHER" id="PTHR23264:SF19">
    <property type="entry name" value="CYTOSOLIC FE-S CLUSTER ASSEMBLY FACTOR NUBP2"/>
    <property type="match status" value="1"/>
</dbReference>
<organism evidence="10 11">
    <name type="scientific">Chlorella vulgaris</name>
    <name type="common">Green alga</name>
    <dbReference type="NCBI Taxonomy" id="3077"/>
    <lineage>
        <taxon>Eukaryota</taxon>
        <taxon>Viridiplantae</taxon>
        <taxon>Chlorophyta</taxon>
        <taxon>core chlorophytes</taxon>
        <taxon>Trebouxiophyceae</taxon>
        <taxon>Chlorellales</taxon>
        <taxon>Chlorellaceae</taxon>
        <taxon>Chlorella clade</taxon>
        <taxon>Chlorella</taxon>
    </lineage>
</organism>
<dbReference type="GO" id="GO:0005829">
    <property type="term" value="C:cytosol"/>
    <property type="evidence" value="ECO:0007669"/>
    <property type="project" value="TreeGrafter"/>
</dbReference>
<feature type="binding site" evidence="8">
    <location>
        <position position="33"/>
    </location>
    <ligand>
        <name>[4Fe-4S] cluster</name>
        <dbReference type="ChEBI" id="CHEBI:49883"/>
        <label>1</label>
    </ligand>
</feature>
<keyword evidence="6 8" id="KW-0408">Iron</keyword>
<feature type="binding site" evidence="8">
    <location>
        <position position="16"/>
    </location>
    <ligand>
        <name>[4Fe-4S] cluster</name>
        <dbReference type="ChEBI" id="CHEBI:49883"/>
        <label>1</label>
    </ligand>
</feature>
<dbReference type="Gene3D" id="3.40.50.300">
    <property type="entry name" value="P-loop containing nucleotide triphosphate hydrolases"/>
    <property type="match status" value="1"/>
</dbReference>
<dbReference type="GO" id="GO:0046872">
    <property type="term" value="F:metal ion binding"/>
    <property type="evidence" value="ECO:0007669"/>
    <property type="project" value="UniProtKB-KW"/>
</dbReference>
<dbReference type="OrthoDB" id="1741334at2759"/>
<keyword evidence="3 8" id="KW-0479">Metal-binding</keyword>
<feature type="binding site" evidence="8">
    <location>
        <position position="30"/>
    </location>
    <ligand>
        <name>[4Fe-4S] cluster</name>
        <dbReference type="ChEBI" id="CHEBI:49883"/>
        <label>1</label>
    </ligand>
</feature>
<keyword evidence="5 8" id="KW-0067">ATP-binding</keyword>
<accession>A0A9D4YTU8</accession>